<keyword evidence="3" id="KW-0862">Zinc</keyword>
<dbReference type="Gene3D" id="3.30.40.10">
    <property type="entry name" value="Zinc/RING finger domain, C3HC4 (zinc finger)"/>
    <property type="match status" value="1"/>
</dbReference>
<dbReference type="InterPro" id="IPR001965">
    <property type="entry name" value="Znf_PHD"/>
</dbReference>
<evidence type="ECO:0000259" key="6">
    <source>
        <dbReference type="PROSITE" id="PS51157"/>
    </source>
</evidence>
<proteinExistence type="predicted"/>
<evidence type="ECO:0000256" key="5">
    <source>
        <dbReference type="SAM" id="MobiDB-lite"/>
    </source>
</evidence>
<evidence type="ECO:0000256" key="1">
    <source>
        <dbReference type="ARBA" id="ARBA00022723"/>
    </source>
</evidence>
<evidence type="ECO:0000313" key="8">
    <source>
        <dbReference type="Proteomes" id="UP001152799"/>
    </source>
</evidence>
<dbReference type="InterPro" id="IPR003126">
    <property type="entry name" value="Znf_UBR"/>
</dbReference>
<feature type="domain" description="UBR-type" evidence="6">
    <location>
        <begin position="62"/>
        <end position="140"/>
    </location>
</feature>
<organism evidence="7 8">
    <name type="scientific">Ceutorhynchus assimilis</name>
    <name type="common">cabbage seed weevil</name>
    <dbReference type="NCBI Taxonomy" id="467358"/>
    <lineage>
        <taxon>Eukaryota</taxon>
        <taxon>Metazoa</taxon>
        <taxon>Ecdysozoa</taxon>
        <taxon>Arthropoda</taxon>
        <taxon>Hexapoda</taxon>
        <taxon>Insecta</taxon>
        <taxon>Pterygota</taxon>
        <taxon>Neoptera</taxon>
        <taxon>Endopterygota</taxon>
        <taxon>Coleoptera</taxon>
        <taxon>Polyphaga</taxon>
        <taxon>Cucujiformia</taxon>
        <taxon>Curculionidae</taxon>
        <taxon>Ceutorhynchinae</taxon>
        <taxon>Ceutorhynchus</taxon>
    </lineage>
</organism>
<keyword evidence="8" id="KW-1185">Reference proteome</keyword>
<evidence type="ECO:0000256" key="4">
    <source>
        <dbReference type="PROSITE-ProRule" id="PRU00508"/>
    </source>
</evidence>
<keyword evidence="2" id="KW-0863">Zinc-finger</keyword>
<dbReference type="SUPFAM" id="SSF57903">
    <property type="entry name" value="FYVE/PHD zinc finger"/>
    <property type="match status" value="1"/>
</dbReference>
<dbReference type="PANTHER" id="PTHR13513:SF9">
    <property type="entry name" value="E3 UBIQUITIN-PROTEIN LIGASE UBR7-RELATED"/>
    <property type="match status" value="1"/>
</dbReference>
<keyword evidence="1" id="KW-0479">Metal-binding</keyword>
<feature type="zinc finger region" description="UBR-type" evidence="4">
    <location>
        <begin position="62"/>
        <end position="140"/>
    </location>
</feature>
<dbReference type="EMBL" id="OU892279">
    <property type="protein sequence ID" value="CAG9766510.1"/>
    <property type="molecule type" value="Genomic_DNA"/>
</dbReference>
<dbReference type="InterPro" id="IPR013083">
    <property type="entry name" value="Znf_RING/FYVE/PHD"/>
</dbReference>
<dbReference type="Pfam" id="PF02207">
    <property type="entry name" value="zf-UBR"/>
    <property type="match status" value="1"/>
</dbReference>
<sequence length="386" mass="44080">MSEESPKNDEVVAPVEENPDQEDGEGEAECPEGTTVTLQDVMEIQDELVNDAAAILGAASDKKCSYAEGYLKRQALYSCLTCIPEAKDDPEKAGGVCLACSFHCHEGHNLIELYTKRNFRCDCGNSKFAASGNKCSLLEDKTDTNELNCYNQNFSGTYCVCHRPYPDLDDPIPDEMIQCIICEDWYHSRHLGVEVPEDNFAEMTCELCVTKLEFMLHYDALAYRGSSMNTSRDIDVDVEENNAGNEGQECKRPKNRSDRATAKFWHEYTWREQLCTCDECLKMYENEDVAFLLDQEDPVHLYEEKSKAKAKAFAENQNQQMMNSVDRVAMIETIIGFNDLKDNLIDYLKKFAENKKVVREEDIKEFFQGMEARKKAKVDHVQHNCR</sequence>
<evidence type="ECO:0000313" key="7">
    <source>
        <dbReference type="EMBL" id="CAG9766510.1"/>
    </source>
</evidence>
<dbReference type="InterPro" id="IPR047506">
    <property type="entry name" value="UBR7-like_UBR-box"/>
</dbReference>
<feature type="region of interest" description="Disordered" evidence="5">
    <location>
        <begin position="1"/>
        <end position="32"/>
    </location>
</feature>
<dbReference type="InterPro" id="IPR040204">
    <property type="entry name" value="UBR7"/>
</dbReference>
<feature type="compositionally biased region" description="Basic and acidic residues" evidence="5">
    <location>
        <begin position="1"/>
        <end position="10"/>
    </location>
</feature>
<dbReference type="Proteomes" id="UP001152799">
    <property type="component" value="Chromosome 3"/>
</dbReference>
<dbReference type="CDD" id="cd15542">
    <property type="entry name" value="PHD_UBR7"/>
    <property type="match status" value="1"/>
</dbReference>
<dbReference type="GO" id="GO:0061630">
    <property type="term" value="F:ubiquitin protein ligase activity"/>
    <property type="evidence" value="ECO:0007669"/>
    <property type="project" value="InterPro"/>
</dbReference>
<dbReference type="PANTHER" id="PTHR13513">
    <property type="entry name" value="E3 UBIQUITIN-PROTEIN LIGASE UBR7"/>
    <property type="match status" value="1"/>
</dbReference>
<evidence type="ECO:0000256" key="2">
    <source>
        <dbReference type="ARBA" id="ARBA00022771"/>
    </source>
</evidence>
<name>A0A9N9MN63_9CUCU</name>
<dbReference type="SMART" id="SM00249">
    <property type="entry name" value="PHD"/>
    <property type="match status" value="1"/>
</dbReference>
<dbReference type="AlphaFoldDB" id="A0A9N9MN63"/>
<dbReference type="InterPro" id="IPR011011">
    <property type="entry name" value="Znf_FYVE_PHD"/>
</dbReference>
<dbReference type="PROSITE" id="PS51157">
    <property type="entry name" value="ZF_UBR"/>
    <property type="match status" value="1"/>
</dbReference>
<gene>
    <name evidence="7" type="ORF">CEUTPL_LOCUS7092</name>
</gene>
<feature type="compositionally biased region" description="Acidic residues" evidence="5">
    <location>
        <begin position="17"/>
        <end position="30"/>
    </location>
</feature>
<dbReference type="CDD" id="cd19677">
    <property type="entry name" value="UBR-box_UBR7"/>
    <property type="match status" value="1"/>
</dbReference>
<protein>
    <recommendedName>
        <fullName evidence="6">UBR-type domain-containing protein</fullName>
    </recommendedName>
</protein>
<dbReference type="GO" id="GO:0008270">
    <property type="term" value="F:zinc ion binding"/>
    <property type="evidence" value="ECO:0007669"/>
    <property type="project" value="UniProtKB-KW"/>
</dbReference>
<reference evidence="7" key="1">
    <citation type="submission" date="2022-01" db="EMBL/GenBank/DDBJ databases">
        <authorList>
            <person name="King R."/>
        </authorList>
    </citation>
    <scope>NUCLEOTIDE SEQUENCE</scope>
</reference>
<dbReference type="GO" id="GO:0005737">
    <property type="term" value="C:cytoplasm"/>
    <property type="evidence" value="ECO:0007669"/>
    <property type="project" value="TreeGrafter"/>
</dbReference>
<accession>A0A9N9MN63</accession>
<dbReference type="SMART" id="SM00396">
    <property type="entry name" value="ZnF_UBR1"/>
    <property type="match status" value="1"/>
</dbReference>
<dbReference type="OrthoDB" id="10262564at2759"/>
<evidence type="ECO:0000256" key="3">
    <source>
        <dbReference type="ARBA" id="ARBA00022833"/>
    </source>
</evidence>